<proteinExistence type="predicted"/>
<dbReference type="Proteomes" id="UP000053989">
    <property type="component" value="Unassembled WGS sequence"/>
</dbReference>
<evidence type="ECO:0000313" key="2">
    <source>
        <dbReference type="Proteomes" id="UP000053989"/>
    </source>
</evidence>
<dbReference type="OrthoDB" id="3243429at2759"/>
<gene>
    <name evidence="1" type="ORF">SCLCIDRAFT_40852</name>
</gene>
<dbReference type="EMBL" id="KN822048">
    <property type="protein sequence ID" value="KIM61772.1"/>
    <property type="molecule type" value="Genomic_DNA"/>
</dbReference>
<reference evidence="1 2" key="1">
    <citation type="submission" date="2014-04" db="EMBL/GenBank/DDBJ databases">
        <authorList>
            <consortium name="DOE Joint Genome Institute"/>
            <person name="Kuo A."/>
            <person name="Kohler A."/>
            <person name="Nagy L.G."/>
            <person name="Floudas D."/>
            <person name="Copeland A."/>
            <person name="Barry K.W."/>
            <person name="Cichocki N."/>
            <person name="Veneault-Fourrey C."/>
            <person name="LaButti K."/>
            <person name="Lindquist E.A."/>
            <person name="Lipzen A."/>
            <person name="Lundell T."/>
            <person name="Morin E."/>
            <person name="Murat C."/>
            <person name="Sun H."/>
            <person name="Tunlid A."/>
            <person name="Henrissat B."/>
            <person name="Grigoriev I.V."/>
            <person name="Hibbett D.S."/>
            <person name="Martin F."/>
            <person name="Nordberg H.P."/>
            <person name="Cantor M.N."/>
            <person name="Hua S.X."/>
        </authorList>
    </citation>
    <scope>NUCLEOTIDE SEQUENCE [LARGE SCALE GENOMIC DNA]</scope>
    <source>
        <strain evidence="1 2">Foug A</strain>
    </source>
</reference>
<organism evidence="1 2">
    <name type="scientific">Scleroderma citrinum Foug A</name>
    <dbReference type="NCBI Taxonomy" id="1036808"/>
    <lineage>
        <taxon>Eukaryota</taxon>
        <taxon>Fungi</taxon>
        <taxon>Dikarya</taxon>
        <taxon>Basidiomycota</taxon>
        <taxon>Agaricomycotina</taxon>
        <taxon>Agaricomycetes</taxon>
        <taxon>Agaricomycetidae</taxon>
        <taxon>Boletales</taxon>
        <taxon>Sclerodermatineae</taxon>
        <taxon>Sclerodermataceae</taxon>
        <taxon>Scleroderma</taxon>
    </lineage>
</organism>
<dbReference type="STRING" id="1036808.A0A0C3AA42"/>
<sequence length="58" mass="6642">TPYELWHGCKPDVSHLRVWGCTAYTWCPHKPLIGGIPHGSHMEKCVFLGYPDGYKGWK</sequence>
<reference evidence="2" key="2">
    <citation type="submission" date="2015-01" db="EMBL/GenBank/DDBJ databases">
        <title>Evolutionary Origins and Diversification of the Mycorrhizal Mutualists.</title>
        <authorList>
            <consortium name="DOE Joint Genome Institute"/>
            <consortium name="Mycorrhizal Genomics Consortium"/>
            <person name="Kohler A."/>
            <person name="Kuo A."/>
            <person name="Nagy L.G."/>
            <person name="Floudas D."/>
            <person name="Copeland A."/>
            <person name="Barry K.W."/>
            <person name="Cichocki N."/>
            <person name="Veneault-Fourrey C."/>
            <person name="LaButti K."/>
            <person name="Lindquist E.A."/>
            <person name="Lipzen A."/>
            <person name="Lundell T."/>
            <person name="Morin E."/>
            <person name="Murat C."/>
            <person name="Riley R."/>
            <person name="Ohm R."/>
            <person name="Sun H."/>
            <person name="Tunlid A."/>
            <person name="Henrissat B."/>
            <person name="Grigoriev I.V."/>
            <person name="Hibbett D.S."/>
            <person name="Martin F."/>
        </authorList>
    </citation>
    <scope>NUCLEOTIDE SEQUENCE [LARGE SCALE GENOMIC DNA]</scope>
    <source>
        <strain evidence="2">Foug A</strain>
    </source>
</reference>
<keyword evidence="2" id="KW-1185">Reference proteome</keyword>
<name>A0A0C3AA42_9AGAM</name>
<feature type="non-terminal residue" evidence="1">
    <location>
        <position position="58"/>
    </location>
</feature>
<dbReference type="InParanoid" id="A0A0C3AA42"/>
<dbReference type="AlphaFoldDB" id="A0A0C3AA42"/>
<evidence type="ECO:0000313" key="1">
    <source>
        <dbReference type="EMBL" id="KIM61772.1"/>
    </source>
</evidence>
<accession>A0A0C3AA42</accession>
<feature type="non-terminal residue" evidence="1">
    <location>
        <position position="1"/>
    </location>
</feature>
<dbReference type="HOGENOM" id="CLU_085149_5_1_1"/>
<protein>
    <submittedName>
        <fullName evidence="1">Uncharacterized protein</fullName>
    </submittedName>
</protein>